<dbReference type="SUPFAM" id="SSF53474">
    <property type="entry name" value="alpha/beta-Hydrolases"/>
    <property type="match status" value="1"/>
</dbReference>
<proteinExistence type="inferred from homology"/>
<dbReference type="InterPro" id="IPR002018">
    <property type="entry name" value="CarbesteraseB"/>
</dbReference>
<keyword evidence="5" id="KW-1133">Transmembrane helix</keyword>
<dbReference type="Pfam" id="PF00135">
    <property type="entry name" value="COesterase"/>
    <property type="match status" value="1"/>
</dbReference>
<organism evidence="7 8">
    <name type="scientific">Pristionchus mayeri</name>
    <dbReference type="NCBI Taxonomy" id="1317129"/>
    <lineage>
        <taxon>Eukaryota</taxon>
        <taxon>Metazoa</taxon>
        <taxon>Ecdysozoa</taxon>
        <taxon>Nematoda</taxon>
        <taxon>Chromadorea</taxon>
        <taxon>Rhabditida</taxon>
        <taxon>Rhabditina</taxon>
        <taxon>Diplogasteromorpha</taxon>
        <taxon>Diplogasteroidea</taxon>
        <taxon>Neodiplogasteridae</taxon>
        <taxon>Pristionchus</taxon>
    </lineage>
</organism>
<dbReference type="InterPro" id="IPR019826">
    <property type="entry name" value="Carboxylesterase_B_AS"/>
</dbReference>
<name>A0AAN5DH89_9BILA</name>
<dbReference type="GO" id="GO:0052689">
    <property type="term" value="F:carboxylic ester hydrolase activity"/>
    <property type="evidence" value="ECO:0007669"/>
    <property type="project" value="UniProtKB-KW"/>
</dbReference>
<keyword evidence="8" id="KW-1185">Reference proteome</keyword>
<reference evidence="8" key="1">
    <citation type="submission" date="2022-10" db="EMBL/GenBank/DDBJ databases">
        <title>Genome assembly of Pristionchus species.</title>
        <authorList>
            <person name="Yoshida K."/>
            <person name="Sommer R.J."/>
        </authorList>
    </citation>
    <scope>NUCLEOTIDE SEQUENCE [LARGE SCALE GENOMIC DNA]</scope>
    <source>
        <strain evidence="8">RS5460</strain>
    </source>
</reference>
<evidence type="ECO:0000256" key="1">
    <source>
        <dbReference type="ARBA" id="ARBA00005964"/>
    </source>
</evidence>
<dbReference type="Gene3D" id="3.40.50.1820">
    <property type="entry name" value="alpha/beta hydrolase"/>
    <property type="match status" value="1"/>
</dbReference>
<evidence type="ECO:0000256" key="2">
    <source>
        <dbReference type="ARBA" id="ARBA00022487"/>
    </source>
</evidence>
<dbReference type="Proteomes" id="UP001328107">
    <property type="component" value="Unassembled WGS sequence"/>
</dbReference>
<dbReference type="EMBL" id="BTRK01000006">
    <property type="protein sequence ID" value="GMR62966.1"/>
    <property type="molecule type" value="Genomic_DNA"/>
</dbReference>
<dbReference type="PANTHER" id="PTHR45580">
    <property type="entry name" value="PROTEIN CBG05369"/>
    <property type="match status" value="1"/>
</dbReference>
<keyword evidence="3 4" id="KW-0378">Hydrolase</keyword>
<gene>
    <name evidence="7" type="ORF">PMAYCL1PPCAC_33161</name>
</gene>
<dbReference type="InterPro" id="IPR029058">
    <property type="entry name" value="AB_hydrolase_fold"/>
</dbReference>
<feature type="domain" description="Carboxylesterase type B" evidence="6">
    <location>
        <begin position="58"/>
        <end position="513"/>
    </location>
</feature>
<evidence type="ECO:0000313" key="7">
    <source>
        <dbReference type="EMBL" id="GMR62966.1"/>
    </source>
</evidence>
<evidence type="ECO:0000256" key="3">
    <source>
        <dbReference type="ARBA" id="ARBA00022801"/>
    </source>
</evidence>
<keyword evidence="2" id="KW-0719">Serine esterase</keyword>
<sequence length="607" mass="68139">EGRETTAMSETALRNSSQQCPLSMLSFALAVLPMGSYRVLLSIAVLSLLHRATSREFPVIKISYGSLRGYSFTAEDGTEALIFKKIPFASPPIGDLRWRKPQPPKPWNYTIDGTFFGPACAQRTIMYKAPVVGMSEDCLHLNVYTSRKCIESNASCPVLFIIHGGTGIFESTMKFPDETLARNFVSRDILVVTAAYRLGAFGAMSIGDENELPANLAMHDLIAALKFTRNEIRHFGGDNERITIMGHSSGGEYALMLAFSPGISKPGEKRLFSGVISMSGPSFLESQEETVQRSHAVIKELGCEGSPREIMACLRLIDTETILETAFRVHGIDVVLGKGPYGITMAGELFPIRNQRELRENKDPVRLMIGTIINELNNGTSGDDKANRVVGIVNDEECYEKYTKDVETGQFDPGYNQASQDIVLTAHLFAKCQAEIGGEAYLYEYDYPVHGAHTDDAYFVLGFHEFDMDENEKWMSRAYPRYFSNFIRGERLAHDWSPVKPHLMNYYSVNRSIEEDIFPHTKYGHQNNLAQYYDDLVKYDNLIVTMKKKVLSAPVEYKSLNFEGDFQDFLESLTMLDAVIFFCFLVGAVCVFCCICTCLRRIFCCCC</sequence>
<dbReference type="EC" id="3.1.1.-" evidence="4"/>
<feature type="transmembrane region" description="Helical" evidence="5">
    <location>
        <begin position="579"/>
        <end position="603"/>
    </location>
</feature>
<dbReference type="PANTHER" id="PTHR45580:SF6">
    <property type="entry name" value="CARBOXYLESTERASE TYPE B DOMAIN-CONTAINING PROTEIN"/>
    <property type="match status" value="1"/>
</dbReference>
<dbReference type="PROSITE" id="PS00122">
    <property type="entry name" value="CARBOXYLESTERASE_B_1"/>
    <property type="match status" value="1"/>
</dbReference>
<evidence type="ECO:0000259" key="6">
    <source>
        <dbReference type="Pfam" id="PF00135"/>
    </source>
</evidence>
<comment type="caution">
    <text evidence="7">The sequence shown here is derived from an EMBL/GenBank/DDBJ whole genome shotgun (WGS) entry which is preliminary data.</text>
</comment>
<accession>A0AAN5DH89</accession>
<evidence type="ECO:0000256" key="5">
    <source>
        <dbReference type="SAM" id="Phobius"/>
    </source>
</evidence>
<evidence type="ECO:0000256" key="4">
    <source>
        <dbReference type="RuleBase" id="RU361235"/>
    </source>
</evidence>
<dbReference type="AlphaFoldDB" id="A0AAN5DH89"/>
<keyword evidence="5" id="KW-0812">Transmembrane</keyword>
<evidence type="ECO:0000313" key="8">
    <source>
        <dbReference type="Proteomes" id="UP001328107"/>
    </source>
</evidence>
<feature type="non-terminal residue" evidence="7">
    <location>
        <position position="1"/>
    </location>
</feature>
<protein>
    <recommendedName>
        <fullName evidence="4">Carboxylic ester hydrolase</fullName>
        <ecNumber evidence="4">3.1.1.-</ecNumber>
    </recommendedName>
</protein>
<comment type="similarity">
    <text evidence="1 4">Belongs to the type-B carboxylesterase/lipase family.</text>
</comment>
<keyword evidence="5" id="KW-0472">Membrane</keyword>